<reference evidence="1" key="2">
    <citation type="journal article" date="2023" name="Microbiol Resour">
        <title>Decontamination and Annotation of the Draft Genome Sequence of the Oomycete Lagenidium giganteum ARSEF 373.</title>
        <authorList>
            <person name="Morgan W.R."/>
            <person name="Tartar A."/>
        </authorList>
    </citation>
    <scope>NUCLEOTIDE SEQUENCE</scope>
    <source>
        <strain evidence="1">ARSEF 373</strain>
    </source>
</reference>
<dbReference type="Proteomes" id="UP001146120">
    <property type="component" value="Unassembled WGS sequence"/>
</dbReference>
<gene>
    <name evidence="1" type="ORF">N0F65_007157</name>
</gene>
<dbReference type="EMBL" id="DAKRPA010000109">
    <property type="protein sequence ID" value="DAZ98350.1"/>
    <property type="molecule type" value="Genomic_DNA"/>
</dbReference>
<dbReference type="AlphaFoldDB" id="A0AAV2YWG9"/>
<reference evidence="1" key="1">
    <citation type="submission" date="2022-11" db="EMBL/GenBank/DDBJ databases">
        <authorList>
            <person name="Morgan W.R."/>
            <person name="Tartar A."/>
        </authorList>
    </citation>
    <scope>NUCLEOTIDE SEQUENCE</scope>
    <source>
        <strain evidence="1">ARSEF 373</strain>
    </source>
</reference>
<sequence length="108" mass="13077">MVKIKQYEVADRSQLLAYETLWMSKFKKTRVNKVPAFSPMKIQRRKEAQKKYWEANKEAMIEKNKTYNATNKDRLIEQFQCDCGGKYQRRGKTYHFKTKKHIQWALSH</sequence>
<evidence type="ECO:0008006" key="3">
    <source>
        <dbReference type="Google" id="ProtNLM"/>
    </source>
</evidence>
<evidence type="ECO:0000313" key="1">
    <source>
        <dbReference type="EMBL" id="DAZ98350.1"/>
    </source>
</evidence>
<organism evidence="1 2">
    <name type="scientific">Lagenidium giganteum</name>
    <dbReference type="NCBI Taxonomy" id="4803"/>
    <lineage>
        <taxon>Eukaryota</taxon>
        <taxon>Sar</taxon>
        <taxon>Stramenopiles</taxon>
        <taxon>Oomycota</taxon>
        <taxon>Peronosporomycetes</taxon>
        <taxon>Pythiales</taxon>
        <taxon>Pythiaceae</taxon>
    </lineage>
</organism>
<evidence type="ECO:0000313" key="2">
    <source>
        <dbReference type="Proteomes" id="UP001146120"/>
    </source>
</evidence>
<keyword evidence="2" id="KW-1185">Reference proteome</keyword>
<protein>
    <recommendedName>
        <fullName evidence="3">GIY-YIG homing endonuclease</fullName>
    </recommendedName>
</protein>
<name>A0AAV2YWG9_9STRA</name>
<accession>A0AAV2YWG9</accession>
<comment type="caution">
    <text evidence="1">The sequence shown here is derived from an EMBL/GenBank/DDBJ whole genome shotgun (WGS) entry which is preliminary data.</text>
</comment>
<proteinExistence type="predicted"/>